<dbReference type="SUPFAM" id="SSF52821">
    <property type="entry name" value="Rhodanese/Cell cycle control phosphatase"/>
    <property type="match status" value="2"/>
</dbReference>
<sequence>MLIGMYWKNKLYIVIGLLVFWGCKEGHINKPSEVALMEVAELERVDTGNTLFIDLRKKEDYEKGHIPGAVNLWRDAIENPSYSYGGMLADKNHMEKVLSSLGITNEHQLLLYDDQGLPEAARMWWALKYYGFPDVKLLDGGLQSWKDLGHSLQIEAEQPEPTQFNFPSGPATGKLITKEELFELISSKEHSYVLVDTRSKEEYLGNKWKTGAAKAGRIPGSVHLDWSEAIHFDGNKKFKSLADLERIFARLNASKEDKIIVYCHSGVRSSHTYFVLTELLGYKNVLNYDGSWTEWSHTDYPFINKLNMLVKN</sequence>
<evidence type="ECO:0000259" key="3">
    <source>
        <dbReference type="PROSITE" id="PS50206"/>
    </source>
</evidence>
<dbReference type="PROSITE" id="PS00683">
    <property type="entry name" value="RHODANESE_2"/>
    <property type="match status" value="1"/>
</dbReference>
<organism evidence="4 5">
    <name type="scientific">Lentiprolixibacter aurantiacus</name>
    <dbReference type="NCBI Taxonomy" id="2993939"/>
    <lineage>
        <taxon>Bacteria</taxon>
        <taxon>Pseudomonadati</taxon>
        <taxon>Bacteroidota</taxon>
        <taxon>Flavobacteriia</taxon>
        <taxon>Flavobacteriales</taxon>
        <taxon>Flavobacteriaceae</taxon>
        <taxon>Lentiprolixibacter</taxon>
    </lineage>
</organism>
<dbReference type="InterPro" id="IPR051126">
    <property type="entry name" value="Thiosulfate_sulfurtransferase"/>
</dbReference>
<keyword evidence="1" id="KW-0677">Repeat</keyword>
<gene>
    <name evidence="4" type="ORF">OO016_11980</name>
</gene>
<dbReference type="SMART" id="SM00450">
    <property type="entry name" value="RHOD"/>
    <property type="match status" value="2"/>
</dbReference>
<keyword evidence="5" id="KW-1185">Reference proteome</keyword>
<dbReference type="InterPro" id="IPR001763">
    <property type="entry name" value="Rhodanese-like_dom"/>
</dbReference>
<name>A0AAE3MNW6_9FLAO</name>
<dbReference type="CDD" id="cd01448">
    <property type="entry name" value="TST_Repeat_1"/>
    <property type="match status" value="1"/>
</dbReference>
<dbReference type="PROSITE" id="PS50206">
    <property type="entry name" value="RHODANESE_3"/>
    <property type="match status" value="2"/>
</dbReference>
<dbReference type="EMBL" id="JAPFQP010000004">
    <property type="protein sequence ID" value="MCX2720324.1"/>
    <property type="molecule type" value="Genomic_DNA"/>
</dbReference>
<dbReference type="PANTHER" id="PTHR43855">
    <property type="entry name" value="THIOSULFATE SULFURTRANSFERASE"/>
    <property type="match status" value="1"/>
</dbReference>
<comment type="caution">
    <text evidence="4">The sequence shown here is derived from an EMBL/GenBank/DDBJ whole genome shotgun (WGS) entry which is preliminary data.</text>
</comment>
<evidence type="ECO:0000313" key="4">
    <source>
        <dbReference type="EMBL" id="MCX2720324.1"/>
    </source>
</evidence>
<dbReference type="PANTHER" id="PTHR43855:SF1">
    <property type="entry name" value="THIOSULFATE SULFURTRANSFERASE"/>
    <property type="match status" value="1"/>
</dbReference>
<dbReference type="Gene3D" id="3.40.250.10">
    <property type="entry name" value="Rhodanese-like domain"/>
    <property type="match status" value="2"/>
</dbReference>
<feature type="domain" description="Rhodanese" evidence="3">
    <location>
        <begin position="46"/>
        <end position="154"/>
    </location>
</feature>
<dbReference type="Pfam" id="PF00581">
    <property type="entry name" value="Rhodanese"/>
    <property type="match status" value="2"/>
</dbReference>
<dbReference type="InterPro" id="IPR001307">
    <property type="entry name" value="Thiosulphate_STrfase_CS"/>
</dbReference>
<dbReference type="Proteomes" id="UP001207116">
    <property type="component" value="Unassembled WGS sequence"/>
</dbReference>
<proteinExistence type="predicted"/>
<feature type="domain" description="Rhodanese" evidence="3">
    <location>
        <begin position="188"/>
        <end position="304"/>
    </location>
</feature>
<dbReference type="CDD" id="cd01449">
    <property type="entry name" value="TST_Repeat_2"/>
    <property type="match status" value="1"/>
</dbReference>
<protein>
    <recommendedName>
        <fullName evidence="2">Sulfurtransferase</fullName>
    </recommendedName>
</protein>
<dbReference type="GO" id="GO:0004792">
    <property type="term" value="F:thiosulfate-cyanide sulfurtransferase activity"/>
    <property type="evidence" value="ECO:0007669"/>
    <property type="project" value="InterPro"/>
</dbReference>
<dbReference type="AlphaFoldDB" id="A0AAE3MNW6"/>
<dbReference type="PROSITE" id="PS00380">
    <property type="entry name" value="RHODANESE_1"/>
    <property type="match status" value="1"/>
</dbReference>
<dbReference type="InterPro" id="IPR036873">
    <property type="entry name" value="Rhodanese-like_dom_sf"/>
</dbReference>
<keyword evidence="2" id="KW-0808">Transferase</keyword>
<evidence type="ECO:0000313" key="5">
    <source>
        <dbReference type="Proteomes" id="UP001207116"/>
    </source>
</evidence>
<reference evidence="4" key="1">
    <citation type="submission" date="2022-11" db="EMBL/GenBank/DDBJ databases">
        <title>The characterization of three novel Bacteroidetes species and genomic analysis of their roles in tidal elemental geochemical cycles.</title>
        <authorList>
            <person name="Ma K.-J."/>
        </authorList>
    </citation>
    <scope>NUCLEOTIDE SEQUENCE</scope>
    <source>
        <strain evidence="4">M415</strain>
    </source>
</reference>
<evidence type="ECO:0000256" key="2">
    <source>
        <dbReference type="RuleBase" id="RU000507"/>
    </source>
</evidence>
<evidence type="ECO:0000256" key="1">
    <source>
        <dbReference type="ARBA" id="ARBA00022737"/>
    </source>
</evidence>
<dbReference type="RefSeq" id="WP_266014267.1">
    <property type="nucleotide sequence ID" value="NZ_JAPFQP010000004.1"/>
</dbReference>
<accession>A0AAE3MNW6</accession>